<dbReference type="InterPro" id="IPR035892">
    <property type="entry name" value="C2_domain_sf"/>
</dbReference>
<comment type="caution">
    <text evidence="5">The sequence shown here is derived from an EMBL/GenBank/DDBJ whole genome shotgun (WGS) entry which is preliminary data.</text>
</comment>
<dbReference type="InterPro" id="IPR003817">
    <property type="entry name" value="PS_Dcarbxylase"/>
</dbReference>
<dbReference type="AlphaFoldDB" id="A0AAE0G1R6"/>
<evidence type="ECO:0000313" key="6">
    <source>
        <dbReference type="Proteomes" id="UP001190700"/>
    </source>
</evidence>
<evidence type="ECO:0000256" key="3">
    <source>
        <dbReference type="SAM" id="MobiDB-lite"/>
    </source>
</evidence>
<evidence type="ECO:0000313" key="5">
    <source>
        <dbReference type="EMBL" id="KAK3269595.1"/>
    </source>
</evidence>
<dbReference type="PANTHER" id="PTHR10067:SF17">
    <property type="entry name" value="PHOSPHATIDYLSERINE DECARBOXYLASE PROENZYME 2"/>
    <property type="match status" value="1"/>
</dbReference>
<name>A0AAE0G1R6_9CHLO</name>
<dbReference type="Proteomes" id="UP001190700">
    <property type="component" value="Unassembled WGS sequence"/>
</dbReference>
<evidence type="ECO:0000256" key="1">
    <source>
        <dbReference type="ARBA" id="ARBA00022793"/>
    </source>
</evidence>
<dbReference type="CDD" id="cd00030">
    <property type="entry name" value="C2"/>
    <property type="match status" value="1"/>
</dbReference>
<sequence length="1195" mass="130100">MSSNAMSNGSFDASASPTTCMCCSSNNNLTLSESGFERQDTYNHINRVGGNSINKDKSEMLGIITLTVGKLHNFHFPNESTAQDTAAKRKATPLRSVRRIARTINTTVSFGKQTFKTTPKKADKDVSWDDSCHIWVEPSQSTSQMLVSIFEEHKFVNNSFVGGSLVDVEPLTSGRTHTLELTLDLVPQSELSRKSDSDFSPNSVGRFFVIATIRRREELGQVFWQTMLRSVGSLDGGVDLAGFRDILAVVMSMQPSRGAHAARSPEVEESNRQCIQGGASSCYGLVPGQSKTLPPESQVLELQAASKAGWLFQELGLDQNKRVDISELSQGLATLPDLVANYTLYSWSIDTWQPQAEKDGTSGKHKTMQGGFLTTSHASAGYAVTPYAWYPPFLNYNPRKHWTLLLLLLKIPSLPPTTPLSIRSAALSRPLGPQLLVVVVDGGQVGLYASGSHHSTAQPQARLGSNAPSAASSRRGPSKSLEEGRRCSRASGRRPPPLDWARSGCMALMARSLSALHAAPSTGRRAPCPTRGCPAPNPPTAEHSGGFILDPQVLLVLLIVTGVADVAVIGVADEAVIDVADVAVWLTWLWLIDVAVIGVADVAVIDVAVIGLADVAVADVAVIGVADVAVIGVADVAVSGVAADLPRRCHHAGVPYHRGATSFCHSAFIPQLAGEYSPQASEWLGIQKYHTYNDPFILVKERGSGMLVEEVISLGINLSMRTLYQTKTGRAMLMLPSTPLLMREMSVKIGHQKDRPSSTEEIPGFIKHFAINTSEILEPIESFKSFNDFFSRHLKPDMRPIHRAEQPQHAVQPADARVSAFEDVDSAKRLWIKSKAFTLEGLLGDRQLAEAFEGGSLLISRLAPQDYHRFHSPVDGKVVSLSPLLGTQYWTVNPIAINSPTPVFTENVRRVAVIESPQFGKVAFVCIGATMVGTIEFSNLKEGATLTRGLDLGTFKFGGSTCVTVFQKDAILLDSDLGAVPIKNPASRCLAQRFSAPQGAAPIENPDSRRLAQWFSAPQGAVPIRNPVSWRLAQWFSVPRVQLPPETQSVSTLRSGSSVRHRVRFPSETRSVGALRGGSVRHRVRFPSGTRSVGTLRGGSVRHRVRFPSGTWSVGVLRSSALPEQYVHNAQWEVNYDQMTVGSFAMALVVESESDKFAFRVQLKRGEWSEPLYLVKVEGRIPAQHELKYIYVVYI</sequence>
<feature type="domain" description="C2" evidence="4">
    <location>
        <begin position="47"/>
        <end position="181"/>
    </location>
</feature>
<keyword evidence="2" id="KW-0456">Lyase</keyword>
<accession>A0AAE0G1R6</accession>
<protein>
    <submittedName>
        <fullName evidence="5">Phosphatidylserine decarboxylase</fullName>
    </submittedName>
</protein>
<dbReference type="Pfam" id="PF02666">
    <property type="entry name" value="PS_Dcarbxylase"/>
    <property type="match status" value="1"/>
</dbReference>
<dbReference type="PROSITE" id="PS50004">
    <property type="entry name" value="C2"/>
    <property type="match status" value="1"/>
</dbReference>
<dbReference type="InterPro" id="IPR000008">
    <property type="entry name" value="C2_dom"/>
</dbReference>
<feature type="compositionally biased region" description="Low complexity" evidence="3">
    <location>
        <begin position="464"/>
        <end position="479"/>
    </location>
</feature>
<keyword evidence="6" id="KW-1185">Reference proteome</keyword>
<dbReference type="GO" id="GO:0004609">
    <property type="term" value="F:phosphatidylserine decarboxylase activity"/>
    <property type="evidence" value="ECO:0007669"/>
    <property type="project" value="InterPro"/>
</dbReference>
<evidence type="ECO:0000259" key="4">
    <source>
        <dbReference type="PROSITE" id="PS50004"/>
    </source>
</evidence>
<dbReference type="EMBL" id="LGRX02010844">
    <property type="protein sequence ID" value="KAK3269595.1"/>
    <property type="molecule type" value="Genomic_DNA"/>
</dbReference>
<proteinExistence type="predicted"/>
<feature type="region of interest" description="Disordered" evidence="3">
    <location>
        <begin position="451"/>
        <end position="495"/>
    </location>
</feature>
<organism evidence="5 6">
    <name type="scientific">Cymbomonas tetramitiformis</name>
    <dbReference type="NCBI Taxonomy" id="36881"/>
    <lineage>
        <taxon>Eukaryota</taxon>
        <taxon>Viridiplantae</taxon>
        <taxon>Chlorophyta</taxon>
        <taxon>Pyramimonadophyceae</taxon>
        <taxon>Pyramimonadales</taxon>
        <taxon>Pyramimonadaceae</taxon>
        <taxon>Cymbomonas</taxon>
    </lineage>
</organism>
<dbReference type="SUPFAM" id="SSF49562">
    <property type="entry name" value="C2 domain (Calcium/lipid-binding domain, CaLB)"/>
    <property type="match status" value="1"/>
</dbReference>
<reference evidence="5 6" key="1">
    <citation type="journal article" date="2015" name="Genome Biol. Evol.">
        <title>Comparative Genomics of a Bacterivorous Green Alga Reveals Evolutionary Causalities and Consequences of Phago-Mixotrophic Mode of Nutrition.</title>
        <authorList>
            <person name="Burns J.A."/>
            <person name="Paasch A."/>
            <person name="Narechania A."/>
            <person name="Kim E."/>
        </authorList>
    </citation>
    <scope>NUCLEOTIDE SEQUENCE [LARGE SCALE GENOMIC DNA]</scope>
    <source>
        <strain evidence="5 6">PLY_AMNH</strain>
    </source>
</reference>
<dbReference type="Gene3D" id="2.60.40.150">
    <property type="entry name" value="C2 domain"/>
    <property type="match status" value="1"/>
</dbReference>
<keyword evidence="1" id="KW-0210">Decarboxylase</keyword>
<dbReference type="PANTHER" id="PTHR10067">
    <property type="entry name" value="PHOSPHATIDYLSERINE DECARBOXYLASE"/>
    <property type="match status" value="1"/>
</dbReference>
<evidence type="ECO:0000256" key="2">
    <source>
        <dbReference type="ARBA" id="ARBA00023239"/>
    </source>
</evidence>
<dbReference type="GO" id="GO:0008654">
    <property type="term" value="P:phospholipid biosynthetic process"/>
    <property type="evidence" value="ECO:0007669"/>
    <property type="project" value="InterPro"/>
</dbReference>
<gene>
    <name evidence="5" type="ORF">CYMTET_21969</name>
</gene>